<protein>
    <submittedName>
        <fullName evidence="1">Uncharacterized protein</fullName>
    </submittedName>
</protein>
<evidence type="ECO:0000313" key="2">
    <source>
        <dbReference type="Proteomes" id="UP000230750"/>
    </source>
</evidence>
<organism evidence="1 2">
    <name type="scientific">Stichopus japonicus</name>
    <name type="common">Sea cucumber</name>
    <dbReference type="NCBI Taxonomy" id="307972"/>
    <lineage>
        <taxon>Eukaryota</taxon>
        <taxon>Metazoa</taxon>
        <taxon>Echinodermata</taxon>
        <taxon>Eleutherozoa</taxon>
        <taxon>Echinozoa</taxon>
        <taxon>Holothuroidea</taxon>
        <taxon>Aspidochirotacea</taxon>
        <taxon>Aspidochirotida</taxon>
        <taxon>Stichopodidae</taxon>
        <taxon>Apostichopus</taxon>
    </lineage>
</organism>
<dbReference type="PANTHER" id="PTHR25462">
    <property type="entry name" value="BONUS, ISOFORM C-RELATED"/>
    <property type="match status" value="1"/>
</dbReference>
<comment type="caution">
    <text evidence="1">The sequence shown here is derived from an EMBL/GenBank/DDBJ whole genome shotgun (WGS) entry which is preliminary data.</text>
</comment>
<dbReference type="AlphaFoldDB" id="A0A2G8KW08"/>
<dbReference type="GO" id="GO:0061630">
    <property type="term" value="F:ubiquitin protein ligase activity"/>
    <property type="evidence" value="ECO:0007669"/>
    <property type="project" value="TreeGrafter"/>
</dbReference>
<gene>
    <name evidence="1" type="ORF">BSL78_10898</name>
</gene>
<sequence length="463" mass="52505">MTCSTLICPVCAPVSHKSHAIEEVATSFANILKQLEELCNISSEGDKKLRNRLQTVNELHAQIETEAERCFDEIRSDTSKAETKITSEKEALIAKIEDEAKKRLEHLRHHNNDTVNTVKVRKETCLTALNEMKSKLEEELMRSENAKRSAALFNDKRDMWSTLLAAPDVAAAFKSVNISNDAVPFPEKLKMIETTATNLSDCFPLVELETVPKIENNNWSIWKKFRLKECSENNMFLSSINSTSKSRTFVASMYREKECLLLTVDLNNIEDTKSVIYKLDTDMDDCKTVPASFYCNLNENLTILFAGPEIRSVSYNETFTHFWDKDNLPKCMSQLKGVADTVLVAFAKRSFMKLRCTRTGTSLDLKSTNTYNFDKNLEIPLSIDSYQGKIMACDGLKAVALDESGKFLYEYSYGMTKRHPQSICVDSFGSVFILQDLPIQNGSCKCVDEFTLTGRFCDFVDNF</sequence>
<name>A0A2G8KW08_STIJA</name>
<evidence type="ECO:0000313" key="1">
    <source>
        <dbReference type="EMBL" id="PIK52196.1"/>
    </source>
</evidence>
<reference evidence="1 2" key="1">
    <citation type="journal article" date="2017" name="PLoS Biol.">
        <title>The sea cucumber genome provides insights into morphological evolution and visceral regeneration.</title>
        <authorList>
            <person name="Zhang X."/>
            <person name="Sun L."/>
            <person name="Yuan J."/>
            <person name="Sun Y."/>
            <person name="Gao Y."/>
            <person name="Zhang L."/>
            <person name="Li S."/>
            <person name="Dai H."/>
            <person name="Hamel J.F."/>
            <person name="Liu C."/>
            <person name="Yu Y."/>
            <person name="Liu S."/>
            <person name="Lin W."/>
            <person name="Guo K."/>
            <person name="Jin S."/>
            <person name="Xu P."/>
            <person name="Storey K.B."/>
            <person name="Huan P."/>
            <person name="Zhang T."/>
            <person name="Zhou Y."/>
            <person name="Zhang J."/>
            <person name="Lin C."/>
            <person name="Li X."/>
            <person name="Xing L."/>
            <person name="Huo D."/>
            <person name="Sun M."/>
            <person name="Wang L."/>
            <person name="Mercier A."/>
            <person name="Li F."/>
            <person name="Yang H."/>
            <person name="Xiang J."/>
        </authorList>
    </citation>
    <scope>NUCLEOTIDE SEQUENCE [LARGE SCALE GENOMIC DNA]</scope>
    <source>
        <strain evidence="1">Shaxun</strain>
        <tissue evidence="1">Muscle</tissue>
    </source>
</reference>
<dbReference type="PANTHER" id="PTHR25462:SF296">
    <property type="entry name" value="MEIOTIC P26, ISOFORM F"/>
    <property type="match status" value="1"/>
</dbReference>
<dbReference type="EMBL" id="MRZV01000339">
    <property type="protein sequence ID" value="PIK52196.1"/>
    <property type="molecule type" value="Genomic_DNA"/>
</dbReference>
<proteinExistence type="predicted"/>
<dbReference type="InterPro" id="IPR047153">
    <property type="entry name" value="TRIM45/56/19-like"/>
</dbReference>
<accession>A0A2G8KW08</accession>
<dbReference type="Proteomes" id="UP000230750">
    <property type="component" value="Unassembled WGS sequence"/>
</dbReference>
<keyword evidence="2" id="KW-1185">Reference proteome</keyword>